<dbReference type="EMBL" id="VMNW02000005">
    <property type="protein sequence ID" value="KAA9165659.1"/>
    <property type="molecule type" value="Genomic_DNA"/>
</dbReference>
<organism evidence="1 2">
    <name type="scientific">Amycolatopsis acidicola</name>
    <dbReference type="NCBI Taxonomy" id="2596893"/>
    <lineage>
        <taxon>Bacteria</taxon>
        <taxon>Bacillati</taxon>
        <taxon>Actinomycetota</taxon>
        <taxon>Actinomycetes</taxon>
        <taxon>Pseudonocardiales</taxon>
        <taxon>Pseudonocardiaceae</taxon>
        <taxon>Amycolatopsis</taxon>
    </lineage>
</organism>
<accession>A0A5N0VH27</accession>
<comment type="caution">
    <text evidence="1">The sequence shown here is derived from an EMBL/GenBank/DDBJ whole genome shotgun (WGS) entry which is preliminary data.</text>
</comment>
<evidence type="ECO:0000313" key="2">
    <source>
        <dbReference type="Proteomes" id="UP000319769"/>
    </source>
</evidence>
<dbReference type="AlphaFoldDB" id="A0A5N0VH27"/>
<sequence length="124" mass="13451">MQARRALSGVELKTLATNGGFAVDETTGDKMIQSLQGIIDSLESRWSKLQAFGQAPPMSTGPAAEFVSQHMVRTATDDKGLLTQLQQARSELPTYIEAIKLAKKNYQSQDGDTGTTLRTYNAEG</sequence>
<protein>
    <submittedName>
        <fullName evidence="1">Uncharacterized protein</fullName>
    </submittedName>
</protein>
<gene>
    <name evidence="1" type="ORF">FPZ12_006050</name>
</gene>
<reference evidence="1" key="1">
    <citation type="submission" date="2019-09" db="EMBL/GenBank/DDBJ databases">
        <authorList>
            <person name="Teo W.F.A."/>
            <person name="Duangmal K."/>
        </authorList>
    </citation>
    <scope>NUCLEOTIDE SEQUENCE [LARGE SCALE GENOMIC DNA]</scope>
    <source>
        <strain evidence="1">K81G1</strain>
    </source>
</reference>
<evidence type="ECO:0000313" key="1">
    <source>
        <dbReference type="EMBL" id="KAA9165659.1"/>
    </source>
</evidence>
<dbReference type="OrthoDB" id="3699236at2"/>
<keyword evidence="2" id="KW-1185">Reference proteome</keyword>
<name>A0A5N0VH27_9PSEU</name>
<dbReference type="Proteomes" id="UP000319769">
    <property type="component" value="Unassembled WGS sequence"/>
</dbReference>
<proteinExistence type="predicted"/>